<evidence type="ECO:0000313" key="4">
    <source>
        <dbReference type="Proteomes" id="UP001303373"/>
    </source>
</evidence>
<keyword evidence="4" id="KW-1185">Reference proteome</keyword>
<gene>
    <name evidence="3" type="ORF">R9X50_00393700</name>
</gene>
<proteinExistence type="predicted"/>
<dbReference type="EMBL" id="CP138584">
    <property type="protein sequence ID" value="WPH01102.1"/>
    <property type="molecule type" value="Genomic_DNA"/>
</dbReference>
<dbReference type="Proteomes" id="UP001303373">
    <property type="component" value="Chromosome 5"/>
</dbReference>
<feature type="transmembrane region" description="Helical" evidence="2">
    <location>
        <begin position="46"/>
        <end position="74"/>
    </location>
</feature>
<dbReference type="AlphaFoldDB" id="A0AAQ3M546"/>
<feature type="region of interest" description="Disordered" evidence="1">
    <location>
        <begin position="412"/>
        <end position="450"/>
    </location>
</feature>
<keyword evidence="2" id="KW-1133">Transmembrane helix</keyword>
<evidence type="ECO:0000313" key="3">
    <source>
        <dbReference type="EMBL" id="WPH01102.1"/>
    </source>
</evidence>
<feature type="transmembrane region" description="Helical" evidence="2">
    <location>
        <begin position="128"/>
        <end position="149"/>
    </location>
</feature>
<feature type="region of interest" description="Disordered" evidence="1">
    <location>
        <begin position="156"/>
        <end position="180"/>
    </location>
</feature>
<feature type="transmembrane region" description="Helical" evidence="2">
    <location>
        <begin position="86"/>
        <end position="108"/>
    </location>
</feature>
<feature type="compositionally biased region" description="Polar residues" evidence="1">
    <location>
        <begin position="429"/>
        <end position="450"/>
    </location>
</feature>
<evidence type="ECO:0000256" key="1">
    <source>
        <dbReference type="SAM" id="MobiDB-lite"/>
    </source>
</evidence>
<protein>
    <submittedName>
        <fullName evidence="3">Uncharacterized protein</fullName>
    </submittedName>
</protein>
<organism evidence="3 4">
    <name type="scientific">Acrodontium crateriforme</name>
    <dbReference type="NCBI Taxonomy" id="150365"/>
    <lineage>
        <taxon>Eukaryota</taxon>
        <taxon>Fungi</taxon>
        <taxon>Dikarya</taxon>
        <taxon>Ascomycota</taxon>
        <taxon>Pezizomycotina</taxon>
        <taxon>Dothideomycetes</taxon>
        <taxon>Dothideomycetidae</taxon>
        <taxon>Mycosphaerellales</taxon>
        <taxon>Teratosphaeriaceae</taxon>
        <taxon>Acrodontium</taxon>
    </lineage>
</organism>
<sequence length="450" mass="48845">MWIKMDDRTIWKVTFWTIAGLALISQTALVAIGLRLATTNVVSTSIRASVVAASILNIWLLVILITAVFFRFLFQSIPRLSALHSAATVLLLLTAHTLTLYCFGWTFVHPSLAHINNTEFVKNITVAGLATCVIALVTHSIFFALCSVARKSAAFSFGRGDRPSSSQRASPVRSAKESISMRLKSLTPSPPRFRQAVETTITDSRFSIDSAGPKSTIRDSLQNALRPMTSRTRLLVRHSFTFGDGRSVPSVRRPSVDVVREDDGFENWDTSAVEDLESGSYSLAQPTAKRRRLATIPGSRPVSPAKALDGPFRAYIASPEEVPLPDSPMQPASGFAFNFPNSSETESIMSNFRRPSSSRRPSLPSSQAYIHPLFRSESPGPPPLPSPGTVIVGSPFAGQIVPHEHVLGPRRLKSASSLRSDASTPVIESVSSMKSVRLPTPTSMSSTMPG</sequence>
<name>A0AAQ3M546_9PEZI</name>
<feature type="compositionally biased region" description="Polar residues" evidence="1">
    <location>
        <begin position="414"/>
        <end position="423"/>
    </location>
</feature>
<reference evidence="3 4" key="1">
    <citation type="submission" date="2023-11" db="EMBL/GenBank/DDBJ databases">
        <title>An acidophilic fungus is an integral part of prey digestion in a carnivorous sundew plant.</title>
        <authorList>
            <person name="Tsai I.J."/>
        </authorList>
    </citation>
    <scope>NUCLEOTIDE SEQUENCE [LARGE SCALE GENOMIC DNA]</scope>
    <source>
        <strain evidence="3">169a</strain>
    </source>
</reference>
<accession>A0AAQ3M546</accession>
<keyword evidence="2" id="KW-0812">Transmembrane</keyword>
<evidence type="ECO:0000256" key="2">
    <source>
        <dbReference type="SAM" id="Phobius"/>
    </source>
</evidence>
<keyword evidence="2" id="KW-0472">Membrane</keyword>